<dbReference type="Gene3D" id="1.10.3210.10">
    <property type="entry name" value="Hypothetical protein af1432"/>
    <property type="match status" value="1"/>
</dbReference>
<dbReference type="Proteomes" id="UP000800200">
    <property type="component" value="Unassembled WGS sequence"/>
</dbReference>
<protein>
    <recommendedName>
        <fullName evidence="4">HD domain-containing protein</fullName>
    </recommendedName>
</protein>
<dbReference type="AlphaFoldDB" id="A0A6A6DPY7"/>
<dbReference type="SUPFAM" id="SSF109604">
    <property type="entry name" value="HD-domain/PDEase-like"/>
    <property type="match status" value="1"/>
</dbReference>
<sequence>MLLQYYLLFPAVLGSAISTRSSKYQTRTIAGIEVPDTPLISKALDYARKNMDDQGYNHVVRSWLTGQASISHMSEDIQKTIDIEAYAISAILHDLGWSINPELISSDKRFEVDGAFTARDFLVREGGDEWDKHRIQLVWDAIALHTSRDIALYKESEVWTTSVGILTELVGPNVTMGLFGPGKVAVKQEEWDAIAKEFPRAGFKEYFREIMRGLCMTKPATTYTNFVGEYGERFVEGYSLEGKRTIDFLEKNILE</sequence>
<proteinExistence type="predicted"/>
<organism evidence="2 3">
    <name type="scientific">Zopfia rhizophila CBS 207.26</name>
    <dbReference type="NCBI Taxonomy" id="1314779"/>
    <lineage>
        <taxon>Eukaryota</taxon>
        <taxon>Fungi</taxon>
        <taxon>Dikarya</taxon>
        <taxon>Ascomycota</taxon>
        <taxon>Pezizomycotina</taxon>
        <taxon>Dothideomycetes</taxon>
        <taxon>Dothideomycetes incertae sedis</taxon>
        <taxon>Zopfiaceae</taxon>
        <taxon>Zopfia</taxon>
    </lineage>
</organism>
<keyword evidence="3" id="KW-1185">Reference proteome</keyword>
<keyword evidence="1" id="KW-0732">Signal</keyword>
<feature type="chain" id="PRO_5025521865" description="HD domain-containing protein" evidence="1">
    <location>
        <begin position="19"/>
        <end position="255"/>
    </location>
</feature>
<evidence type="ECO:0000313" key="2">
    <source>
        <dbReference type="EMBL" id="KAF2181644.1"/>
    </source>
</evidence>
<evidence type="ECO:0000313" key="3">
    <source>
        <dbReference type="Proteomes" id="UP000800200"/>
    </source>
</evidence>
<reference evidence="2" key="1">
    <citation type="journal article" date="2020" name="Stud. Mycol.">
        <title>101 Dothideomycetes genomes: a test case for predicting lifestyles and emergence of pathogens.</title>
        <authorList>
            <person name="Haridas S."/>
            <person name="Albert R."/>
            <person name="Binder M."/>
            <person name="Bloem J."/>
            <person name="Labutti K."/>
            <person name="Salamov A."/>
            <person name="Andreopoulos B."/>
            <person name="Baker S."/>
            <person name="Barry K."/>
            <person name="Bills G."/>
            <person name="Bluhm B."/>
            <person name="Cannon C."/>
            <person name="Castanera R."/>
            <person name="Culley D."/>
            <person name="Daum C."/>
            <person name="Ezra D."/>
            <person name="Gonzalez J."/>
            <person name="Henrissat B."/>
            <person name="Kuo A."/>
            <person name="Liang C."/>
            <person name="Lipzen A."/>
            <person name="Lutzoni F."/>
            <person name="Magnuson J."/>
            <person name="Mondo S."/>
            <person name="Nolan M."/>
            <person name="Ohm R."/>
            <person name="Pangilinan J."/>
            <person name="Park H.-J."/>
            <person name="Ramirez L."/>
            <person name="Alfaro M."/>
            <person name="Sun H."/>
            <person name="Tritt A."/>
            <person name="Yoshinaga Y."/>
            <person name="Zwiers L.-H."/>
            <person name="Turgeon B."/>
            <person name="Goodwin S."/>
            <person name="Spatafora J."/>
            <person name="Crous P."/>
            <person name="Grigoriev I."/>
        </authorList>
    </citation>
    <scope>NUCLEOTIDE SEQUENCE</scope>
    <source>
        <strain evidence="2">CBS 207.26</strain>
    </source>
</reference>
<dbReference type="PANTHER" id="PTHR35569:SF1">
    <property type="entry name" value="CYANAMIDE HYDRATASE DDI2-RELATED"/>
    <property type="match status" value="1"/>
</dbReference>
<evidence type="ECO:0000256" key="1">
    <source>
        <dbReference type="SAM" id="SignalP"/>
    </source>
</evidence>
<dbReference type="PANTHER" id="PTHR35569">
    <property type="entry name" value="CYANAMIDE HYDRATASE DDI2-RELATED"/>
    <property type="match status" value="1"/>
</dbReference>
<accession>A0A6A6DPY7</accession>
<dbReference type="OrthoDB" id="2378324at2759"/>
<name>A0A6A6DPY7_9PEZI</name>
<dbReference type="EMBL" id="ML994651">
    <property type="protein sequence ID" value="KAF2181644.1"/>
    <property type="molecule type" value="Genomic_DNA"/>
</dbReference>
<feature type="signal peptide" evidence="1">
    <location>
        <begin position="1"/>
        <end position="18"/>
    </location>
</feature>
<gene>
    <name evidence="2" type="ORF">K469DRAFT_588323</name>
</gene>
<evidence type="ECO:0008006" key="4">
    <source>
        <dbReference type="Google" id="ProtNLM"/>
    </source>
</evidence>